<dbReference type="Proteomes" id="UP000784294">
    <property type="component" value="Unassembled WGS sequence"/>
</dbReference>
<dbReference type="CDD" id="cd06257">
    <property type="entry name" value="DnaJ"/>
    <property type="match status" value="1"/>
</dbReference>
<evidence type="ECO:0000313" key="8">
    <source>
        <dbReference type="EMBL" id="VEL30553.1"/>
    </source>
</evidence>
<dbReference type="Gene3D" id="1.10.287.110">
    <property type="entry name" value="DnaJ domain"/>
    <property type="match status" value="1"/>
</dbReference>
<dbReference type="PANTHER" id="PTHR44653">
    <property type="entry name" value="DNAJ HOMOLOG SUBFAMILY C MEMBER 1"/>
    <property type="match status" value="1"/>
</dbReference>
<keyword evidence="10" id="KW-1185">Reference proteome</keyword>
<dbReference type="PROSITE" id="PS50076">
    <property type="entry name" value="DNAJ_2"/>
    <property type="match status" value="1"/>
</dbReference>
<dbReference type="EMBL" id="CAAALY010113196">
    <property type="protein sequence ID" value="VEL30553.1"/>
    <property type="molecule type" value="Genomic_DNA"/>
</dbReference>
<sequence>MKPVFLFLIFPIVLSWNNEELKMFDLVEGSKESFYELLGVSESATNVEIKKAYRKLSLSMHPDKNSEDPDAHDKFRQLVSIYEILKDEELRQKYDEVLEYGLPSWKTP</sequence>
<keyword evidence="1" id="KW-0812">Transmembrane</keyword>
<dbReference type="AlphaFoldDB" id="A0A3S5BFU8"/>
<evidence type="ECO:0000259" key="7">
    <source>
        <dbReference type="PROSITE" id="PS50076"/>
    </source>
</evidence>
<comment type="subcellular location">
    <subcellularLocation>
        <location evidence="5">Endomembrane system</location>
        <topology evidence="5">Single-pass membrane protein</topology>
    </subcellularLocation>
</comment>
<evidence type="ECO:0000256" key="5">
    <source>
        <dbReference type="ARBA" id="ARBA00037847"/>
    </source>
</evidence>
<dbReference type="EMBL" id="CAAALY010284367">
    <property type="protein sequence ID" value="VEL43717.1"/>
    <property type="molecule type" value="Genomic_DNA"/>
</dbReference>
<dbReference type="InterPro" id="IPR018253">
    <property type="entry name" value="DnaJ_domain_CS"/>
</dbReference>
<evidence type="ECO:0000256" key="6">
    <source>
        <dbReference type="SAM" id="SignalP"/>
    </source>
</evidence>
<evidence type="ECO:0000256" key="3">
    <source>
        <dbReference type="ARBA" id="ARBA00022989"/>
    </source>
</evidence>
<dbReference type="Pfam" id="PF00226">
    <property type="entry name" value="DnaJ"/>
    <property type="match status" value="1"/>
</dbReference>
<dbReference type="PRINTS" id="PR00625">
    <property type="entry name" value="JDOMAIN"/>
</dbReference>
<dbReference type="InterPro" id="IPR036869">
    <property type="entry name" value="J_dom_sf"/>
</dbReference>
<dbReference type="GO" id="GO:0012505">
    <property type="term" value="C:endomembrane system"/>
    <property type="evidence" value="ECO:0007669"/>
    <property type="project" value="UniProtKB-SubCell"/>
</dbReference>
<evidence type="ECO:0000256" key="1">
    <source>
        <dbReference type="ARBA" id="ARBA00022692"/>
    </source>
</evidence>
<evidence type="ECO:0000313" key="9">
    <source>
        <dbReference type="EMBL" id="VEL43717.1"/>
    </source>
</evidence>
<dbReference type="InterPro" id="IPR001623">
    <property type="entry name" value="DnaJ_domain"/>
</dbReference>
<evidence type="ECO:0000313" key="10">
    <source>
        <dbReference type="Proteomes" id="UP000784294"/>
    </source>
</evidence>
<evidence type="ECO:0000256" key="2">
    <source>
        <dbReference type="ARBA" id="ARBA00022729"/>
    </source>
</evidence>
<dbReference type="PROSITE" id="PS00636">
    <property type="entry name" value="DNAJ_1"/>
    <property type="match status" value="1"/>
</dbReference>
<dbReference type="InterPro" id="IPR052606">
    <property type="entry name" value="DnaJ_domain_protein"/>
</dbReference>
<gene>
    <name evidence="8" type="ORF">PXEA_LOCUS23993</name>
    <name evidence="9" type="ORF">PXEA_LOCUS37157</name>
</gene>
<evidence type="ECO:0000256" key="4">
    <source>
        <dbReference type="ARBA" id="ARBA00023136"/>
    </source>
</evidence>
<dbReference type="SUPFAM" id="SSF46565">
    <property type="entry name" value="Chaperone J-domain"/>
    <property type="match status" value="1"/>
</dbReference>
<dbReference type="PANTHER" id="PTHR44653:SF2">
    <property type="entry name" value="DNAJ HOMOLOG SUBFAMILY C MEMBER 1"/>
    <property type="match status" value="1"/>
</dbReference>
<protein>
    <recommendedName>
        <fullName evidence="7">J domain-containing protein</fullName>
    </recommendedName>
</protein>
<dbReference type="OrthoDB" id="10250354at2759"/>
<feature type="non-terminal residue" evidence="9">
    <location>
        <position position="108"/>
    </location>
</feature>
<dbReference type="SMART" id="SM00271">
    <property type="entry name" value="DnaJ"/>
    <property type="match status" value="1"/>
</dbReference>
<organism evidence="9 10">
    <name type="scientific">Protopolystoma xenopodis</name>
    <dbReference type="NCBI Taxonomy" id="117903"/>
    <lineage>
        <taxon>Eukaryota</taxon>
        <taxon>Metazoa</taxon>
        <taxon>Spiralia</taxon>
        <taxon>Lophotrochozoa</taxon>
        <taxon>Platyhelminthes</taxon>
        <taxon>Monogenea</taxon>
        <taxon>Polyopisthocotylea</taxon>
        <taxon>Polystomatidea</taxon>
        <taxon>Polystomatidae</taxon>
        <taxon>Protopolystoma</taxon>
    </lineage>
</organism>
<feature type="domain" description="J" evidence="7">
    <location>
        <begin position="33"/>
        <end position="98"/>
    </location>
</feature>
<keyword evidence="3" id="KW-1133">Transmembrane helix</keyword>
<name>A0A3S5BFU8_9PLAT</name>
<comment type="caution">
    <text evidence="9">The sequence shown here is derived from an EMBL/GenBank/DDBJ whole genome shotgun (WGS) entry which is preliminary data.</text>
</comment>
<proteinExistence type="predicted"/>
<feature type="chain" id="PRO_5035561012" description="J domain-containing protein" evidence="6">
    <location>
        <begin position="16"/>
        <end position="108"/>
    </location>
</feature>
<feature type="signal peptide" evidence="6">
    <location>
        <begin position="1"/>
        <end position="15"/>
    </location>
</feature>
<keyword evidence="2 6" id="KW-0732">Signal</keyword>
<accession>A0A3S5BFU8</accession>
<reference evidence="9" key="1">
    <citation type="submission" date="2018-11" db="EMBL/GenBank/DDBJ databases">
        <authorList>
            <consortium name="Pathogen Informatics"/>
        </authorList>
    </citation>
    <scope>NUCLEOTIDE SEQUENCE</scope>
</reference>
<keyword evidence="4" id="KW-0472">Membrane</keyword>